<evidence type="ECO:0000256" key="6">
    <source>
        <dbReference type="ARBA" id="ARBA00022839"/>
    </source>
</evidence>
<comment type="miscellaneous">
    <text evidence="10">In the RecBCD complex, RecB has a slow 3'-5' helicase, an exonuclease activity and loads RecA onto ssDNA, RecD has a fast 5'-3' helicase activity, while RecC stimulates the ATPase and processivity of the RecB helicase and contributes to recognition of the Chi site.</text>
</comment>
<organism evidence="12 13">
    <name type="scientific">Silvimonas amylolytica</name>
    <dbReference type="NCBI Taxonomy" id="449663"/>
    <lineage>
        <taxon>Bacteria</taxon>
        <taxon>Pseudomonadati</taxon>
        <taxon>Pseudomonadota</taxon>
        <taxon>Betaproteobacteria</taxon>
        <taxon>Neisseriales</taxon>
        <taxon>Chitinibacteraceae</taxon>
        <taxon>Silvimonas</taxon>
    </lineage>
</organism>
<keyword evidence="7 10" id="KW-0067">ATP-binding</keyword>
<comment type="caution">
    <text evidence="12">The sequence shown here is derived from an EMBL/GenBank/DDBJ whole genome shotgun (WGS) entry which is preliminary data.</text>
</comment>
<dbReference type="PANTHER" id="PTHR30591">
    <property type="entry name" value="RECBCD ENZYME SUBUNIT RECC"/>
    <property type="match status" value="1"/>
</dbReference>
<dbReference type="NCBIfam" id="TIGR01450">
    <property type="entry name" value="recC"/>
    <property type="match status" value="1"/>
</dbReference>
<keyword evidence="13" id="KW-1185">Reference proteome</keyword>
<dbReference type="InterPro" id="IPR011335">
    <property type="entry name" value="Restrct_endonuc-II-like"/>
</dbReference>
<dbReference type="PANTHER" id="PTHR30591:SF1">
    <property type="entry name" value="RECBCD ENZYME SUBUNIT RECC"/>
    <property type="match status" value="1"/>
</dbReference>
<comment type="function">
    <text evidence="10">A helicase/nuclease that prepares dsDNA breaks (DSB) for recombinational DNA repair. Binds to DSBs and unwinds DNA via a highly rapid and processive ATP-dependent bidirectional helicase activity. Unwinds dsDNA until it encounters a Chi (crossover hotspot instigator) sequence from the 3' direction. Cuts ssDNA a few nucleotides 3' to the Chi site. The properties and activities of the enzyme are changed at Chi. The Chi-altered holoenzyme produces a long 3'-ssDNA overhang and facilitates RecA-binding to the ssDNA for homologous DNA recombination and repair. Holoenzyme degrades any linearized DNA that is unable to undergo homologous recombination. In the holoenzyme this subunit recognizes the wild-type Chi sequence, and when added to isolated RecB increases its ATP-dependent helicase processivity.</text>
</comment>
<dbReference type="InterPro" id="IPR041500">
    <property type="entry name" value="RecC_C"/>
</dbReference>
<keyword evidence="8 10" id="KW-0238">DNA-binding</keyword>
<evidence type="ECO:0000256" key="2">
    <source>
        <dbReference type="ARBA" id="ARBA00022741"/>
    </source>
</evidence>
<dbReference type="Pfam" id="PF17946">
    <property type="entry name" value="RecC_C"/>
    <property type="match status" value="1"/>
</dbReference>
<reference evidence="13" key="1">
    <citation type="journal article" date="2019" name="Int. J. Syst. Evol. Microbiol.">
        <title>The Global Catalogue of Microorganisms (GCM) 10K type strain sequencing project: providing services to taxonomists for standard genome sequencing and annotation.</title>
        <authorList>
            <consortium name="The Broad Institute Genomics Platform"/>
            <consortium name="The Broad Institute Genome Sequencing Center for Infectious Disease"/>
            <person name="Wu L."/>
            <person name="Ma J."/>
        </authorList>
    </citation>
    <scope>NUCLEOTIDE SEQUENCE [LARGE SCALE GENOMIC DNA]</scope>
    <source>
        <strain evidence="13">CGMCC 1.8860</strain>
    </source>
</reference>
<keyword evidence="9 10" id="KW-0234">DNA repair</keyword>
<dbReference type="SUPFAM" id="SSF52540">
    <property type="entry name" value="P-loop containing nucleoside triphosphate hydrolases"/>
    <property type="match status" value="2"/>
</dbReference>
<comment type="similarity">
    <text evidence="10">Belongs to the RecC family.</text>
</comment>
<feature type="domain" description="RecC C-terminal" evidence="11">
    <location>
        <begin position="825"/>
        <end position="1058"/>
    </location>
</feature>
<dbReference type="Gene3D" id="1.10.10.990">
    <property type="match status" value="1"/>
</dbReference>
<evidence type="ECO:0000256" key="8">
    <source>
        <dbReference type="ARBA" id="ARBA00023125"/>
    </source>
</evidence>
<dbReference type="Gene3D" id="3.40.50.300">
    <property type="entry name" value="P-loop containing nucleotide triphosphate hydrolases"/>
    <property type="match status" value="1"/>
</dbReference>
<evidence type="ECO:0000256" key="1">
    <source>
        <dbReference type="ARBA" id="ARBA00022722"/>
    </source>
</evidence>
<dbReference type="Pfam" id="PF04257">
    <property type="entry name" value="Exonuc_V_gamma"/>
    <property type="match status" value="1"/>
</dbReference>
<dbReference type="EMBL" id="BMLY01000003">
    <property type="protein sequence ID" value="GGP26419.1"/>
    <property type="molecule type" value="Genomic_DNA"/>
</dbReference>
<evidence type="ECO:0000313" key="12">
    <source>
        <dbReference type="EMBL" id="GGP26419.1"/>
    </source>
</evidence>
<dbReference type="Proteomes" id="UP000621859">
    <property type="component" value="Unassembled WGS sequence"/>
</dbReference>
<dbReference type="HAMAP" id="MF_01486">
    <property type="entry name" value="RecC"/>
    <property type="match status" value="1"/>
</dbReference>
<evidence type="ECO:0000259" key="11">
    <source>
        <dbReference type="Pfam" id="PF17946"/>
    </source>
</evidence>
<sequence>MTEQFTPGLLVLHGNRLEDLRTTVFSWMTAHPLAPLEEEILLVQSNSIAEWLKLSLAQETGISAAASVQLPSQFLWRTYRKMLGPVAVPPVSPLDKSPLAWRLMRILPTHLAEPHFAPLRQFLHDNDAGRLWQLAQKLADLFDQYQVYRADWLTDWAAGRDQLRRADSSLTPLQEDQRWQAALWRALLADVPENLRQTSRDAIHTRFIEAVQRGDAPVSPLPRRVVLFGVSALPMQTLHALAALAERCQVILAVPNPCQFHWADIIDGRELLRAARRRHGLRGGVDLSRLQLAEMHTQSNPLLAAWGRQGRDFVRMLDEFDDALAAQQRFPDTRIDLFDDNPGATMLAQVQARIRDLQAPDGEQTPVNDADRSIIFHVAHSAQREVEILHDQLLDLFAQVDPQAQLTPRDIVVMVPDIETFAPAIEAVFGQYERNDPRFIPWLIADQKNRGINPLLKALEWLLRLPEQRCRLSEVRDLFDVPALARRFGVTEADLERLAQWSVGAGVRWGLSGEQRAQLGLAAVGEQNSWLFGLRRMLLGFASGDDAPFAGIEPYGEVGGLDAAVAGSLAALVEQLIQWSAALQQPRTPGEWSEAGRALLAAFFESANDSERLTLIAIDTALQRWLHACELAGYVDAISLPVLREAWLGQVDEPTLDKRFLAGGVTFCTLLPMRAIPFQVVCLLGMNDGDYPRQNQRADFDLLATAGQYRPGDRSRRDDDRYLMLEALLAARRQLYISWAGHSPRDNSEQPASVLVSQFRDYLASNWQEGAVERLTTHHPLQPFSRRYFEGGQLHTWVREWRDAHQLSAIETPRSPADNAPETRKQVTLSLLRQFLANPVKVYFQEVLQVRFEDLALVEDNEEPFVLDGLQTWQMVAQWLDQASAVPDPAALEHAALRAGRSGELPIGPMGERTQTALMAQVQPMWAHWLALTADWPDDAPRILLQTSHAGITLEDWLDGLRQCGDQTAWLMLSPGNLTRKGQPRADKLLLAWLRQLVTAAAGIRMTGLIVARDAVLTLGQPDAALARETLDQILAVWAQGMAQPLPFAVATALAALAENGKPAEVYEGTGMMGISPESAEPCLARIWPDFATLSQDGRFQQYAEILFAPLAQWAAEQISVAPWGSEDEEADHV</sequence>
<accession>A0ABQ2PLC5</accession>
<evidence type="ECO:0000256" key="7">
    <source>
        <dbReference type="ARBA" id="ARBA00022840"/>
    </source>
</evidence>
<dbReference type="InterPro" id="IPR013986">
    <property type="entry name" value="DExx_box_DNA_helicase_dom_sf"/>
</dbReference>
<evidence type="ECO:0000256" key="3">
    <source>
        <dbReference type="ARBA" id="ARBA00022763"/>
    </source>
</evidence>
<dbReference type="InterPro" id="IPR027417">
    <property type="entry name" value="P-loop_NTPase"/>
</dbReference>
<gene>
    <name evidence="10 12" type="primary">recC</name>
    <name evidence="12" type="ORF">GCM10010971_22380</name>
</gene>
<keyword evidence="3 10" id="KW-0227">DNA damage</keyword>
<evidence type="ECO:0000256" key="9">
    <source>
        <dbReference type="ARBA" id="ARBA00023204"/>
    </source>
</evidence>
<keyword evidence="6 10" id="KW-0269">Exonuclease</keyword>
<dbReference type="SUPFAM" id="SSF52980">
    <property type="entry name" value="Restriction endonuclease-like"/>
    <property type="match status" value="1"/>
</dbReference>
<dbReference type="Gene3D" id="1.10.486.10">
    <property type="entry name" value="PCRA, domain 4"/>
    <property type="match status" value="1"/>
</dbReference>
<keyword evidence="4 10" id="KW-0378">Hydrolase</keyword>
<dbReference type="PIRSF" id="PIRSF000980">
    <property type="entry name" value="RecC"/>
    <property type="match status" value="1"/>
</dbReference>
<evidence type="ECO:0000313" key="13">
    <source>
        <dbReference type="Proteomes" id="UP000621859"/>
    </source>
</evidence>
<dbReference type="Gene3D" id="3.40.50.10930">
    <property type="match status" value="1"/>
</dbReference>
<dbReference type="RefSeq" id="WP_188693315.1">
    <property type="nucleotide sequence ID" value="NZ_BMLY01000003.1"/>
</dbReference>
<evidence type="ECO:0000256" key="5">
    <source>
        <dbReference type="ARBA" id="ARBA00022806"/>
    </source>
</evidence>
<dbReference type="Gene3D" id="1.10.10.160">
    <property type="match status" value="1"/>
</dbReference>
<keyword evidence="5 10" id="KW-0347">Helicase</keyword>
<dbReference type="InterPro" id="IPR006697">
    <property type="entry name" value="RecC"/>
</dbReference>
<keyword evidence="2 10" id="KW-0547">Nucleotide-binding</keyword>
<comment type="subunit">
    <text evidence="10">Heterotrimer of RecB, RecC and RecD. All subunits contribute to DNA-binding.</text>
</comment>
<name>A0ABQ2PLC5_9NEIS</name>
<proteinExistence type="inferred from homology"/>
<evidence type="ECO:0000256" key="10">
    <source>
        <dbReference type="HAMAP-Rule" id="MF_01486"/>
    </source>
</evidence>
<keyword evidence="1 10" id="KW-0540">Nuclease</keyword>
<evidence type="ECO:0000256" key="4">
    <source>
        <dbReference type="ARBA" id="ARBA00022801"/>
    </source>
</evidence>
<protein>
    <recommendedName>
        <fullName evidence="10">RecBCD enzyme subunit RecC</fullName>
    </recommendedName>
    <alternativeName>
        <fullName evidence="10">Exonuclease V subunit RecC</fullName>
        <shortName evidence="10">ExoV subunit RecC</shortName>
    </alternativeName>
    <alternativeName>
        <fullName evidence="10">Helicase/nuclease RecBCD subunit RecC</fullName>
    </alternativeName>
</protein>